<evidence type="ECO:0000256" key="2">
    <source>
        <dbReference type="ARBA" id="ARBA00023136"/>
    </source>
</evidence>
<dbReference type="InterPro" id="IPR000531">
    <property type="entry name" value="Beta-barrel_TonB"/>
</dbReference>
<dbReference type="InterPro" id="IPR036942">
    <property type="entry name" value="Beta-barrel_TonB_sf"/>
</dbReference>
<gene>
    <name evidence="8" type="ORF">SAMN05216289_106145</name>
</gene>
<feature type="chain" id="PRO_5011699366" evidence="5">
    <location>
        <begin position="28"/>
        <end position="875"/>
    </location>
</feature>
<dbReference type="EMBL" id="FOVF01000006">
    <property type="protein sequence ID" value="SFN18116.1"/>
    <property type="molecule type" value="Genomic_DNA"/>
</dbReference>
<dbReference type="STRING" id="578942.SAMN05216289_106145"/>
<dbReference type="PANTHER" id="PTHR40980">
    <property type="entry name" value="PLUG DOMAIN-CONTAINING PROTEIN"/>
    <property type="match status" value="1"/>
</dbReference>
<evidence type="ECO:0000313" key="9">
    <source>
        <dbReference type="Proteomes" id="UP000198575"/>
    </source>
</evidence>
<feature type="domain" description="TonB-dependent receptor-like beta-barrel" evidence="6">
    <location>
        <begin position="416"/>
        <end position="842"/>
    </location>
</feature>
<keyword evidence="4" id="KW-0798">TonB box</keyword>
<evidence type="ECO:0000256" key="1">
    <source>
        <dbReference type="ARBA" id="ARBA00004442"/>
    </source>
</evidence>
<evidence type="ECO:0000259" key="7">
    <source>
        <dbReference type="Pfam" id="PF07715"/>
    </source>
</evidence>
<accession>A0A1I4WYB2</accession>
<proteinExistence type="inferred from homology"/>
<dbReference type="Pfam" id="PF00593">
    <property type="entry name" value="TonB_dep_Rec_b-barrel"/>
    <property type="match status" value="1"/>
</dbReference>
<feature type="domain" description="TonB-dependent receptor plug" evidence="7">
    <location>
        <begin position="72"/>
        <end position="167"/>
    </location>
</feature>
<keyword evidence="2 4" id="KW-0472">Membrane</keyword>
<comment type="similarity">
    <text evidence="4">Belongs to the TonB-dependent receptor family.</text>
</comment>
<dbReference type="PANTHER" id="PTHR40980:SF5">
    <property type="entry name" value="TONB-DEPENDENT RECEPTOR"/>
    <property type="match status" value="1"/>
</dbReference>
<keyword evidence="8" id="KW-0675">Receptor</keyword>
<evidence type="ECO:0000256" key="5">
    <source>
        <dbReference type="SAM" id="SignalP"/>
    </source>
</evidence>
<dbReference type="GO" id="GO:0009279">
    <property type="term" value="C:cell outer membrane"/>
    <property type="evidence" value="ECO:0007669"/>
    <property type="project" value="UniProtKB-SubCell"/>
</dbReference>
<evidence type="ECO:0000256" key="3">
    <source>
        <dbReference type="ARBA" id="ARBA00023237"/>
    </source>
</evidence>
<reference evidence="8 9" key="1">
    <citation type="submission" date="2016-10" db="EMBL/GenBank/DDBJ databases">
        <authorList>
            <person name="de Groot N.N."/>
        </authorList>
    </citation>
    <scope>NUCLEOTIDE SEQUENCE [LARGE SCALE GENOMIC DNA]</scope>
    <source>
        <strain evidence="8 9">CGMCC 1.7659</strain>
    </source>
</reference>
<dbReference type="InterPro" id="IPR012910">
    <property type="entry name" value="Plug_dom"/>
</dbReference>
<dbReference type="SUPFAM" id="SSF56935">
    <property type="entry name" value="Porins"/>
    <property type="match status" value="1"/>
</dbReference>
<evidence type="ECO:0000256" key="4">
    <source>
        <dbReference type="RuleBase" id="RU003357"/>
    </source>
</evidence>
<protein>
    <submittedName>
        <fullName evidence="8">TonB-dependent receptor</fullName>
    </submittedName>
</protein>
<dbReference type="Proteomes" id="UP000198575">
    <property type="component" value="Unassembled WGS sequence"/>
</dbReference>
<comment type="subcellular location">
    <subcellularLocation>
        <location evidence="1 4">Cell outer membrane</location>
    </subcellularLocation>
</comment>
<sequence>MKQISNHRPARRLLAAAIFLHLAHAQAQTPVEVPDGPQTPGPDAADTVHLKGVEVKGRAESGNETLYLDEKRLAPVVTEALSSEQISRTGDSDAATTLKRVPGLSLINGRYIYVRGLGERYSSVLLNGAQIPSPDFTRRVVPLDLFPNELLDGIVVQKSYSPDMPGEFGGGTVQLRTREVPRGPFFRVQGTLGYNDGTAFEDGLRYDGGGRDWTGYDDGARDLPGSLAAAIANGSYLRPQSINNPDGATPAELQTYGRDLARSGFGIKQERIGPDTGFSLGLGNGYQLNDDIRLGVIGAVRYSQQWDTRDEVRNIYNSSDAGLTPVGSLAVDSTERAIDASAFVGVGLDIGKYHRLGLTVMQLRQTDDRTRTSDGIVDSVDSRYYELKWVENQLAAQQLTGKHLFPALHDLEFDWQYTRAKATRDEPNRRSYRYDYSGDLLEYSRRSDANATVYGDLADNQDDYGFKATLPFFFDDGSSLSLMAGAGRTTRDRDSSIRSFAYQLTSGSPLNAEPGFFSQPIDAILDDANISPDGFVLREVTRPTDNYIAEQTITSAFFNADLNLGAWRFIAGARREKNDQSVTTFDIGNSNFDPIVSSDKASTWLPAAGITWAYSDNAQLRAGYSRTLSRPDFRELSPAPFTDPELDIDTIGDPDLKTTRLRNLDLRWEYYFGGADSVSVALFQKKFENPIEKLRLPGSTVLLKLANAASADNRGIEIDAQKGLGFISERWLHGVDLSAWHVGFNYARIKSSIELDPATSGFQTNQSRPMQGQSPYVVNLQLGFSGEFDEANLLLNRFGRRISEVGVQGQPDVYEESYDSLDFLWRHRFGEDWRVTLRLRNLLDPDVRFTQGGLDTRVYSRGREALVSLEWRPLK</sequence>
<keyword evidence="9" id="KW-1185">Reference proteome</keyword>
<keyword evidence="5" id="KW-0732">Signal</keyword>
<dbReference type="AlphaFoldDB" id="A0A1I4WYB2"/>
<organism evidence="8 9">
    <name type="scientific">Dokdonella immobilis</name>
    <dbReference type="NCBI Taxonomy" id="578942"/>
    <lineage>
        <taxon>Bacteria</taxon>
        <taxon>Pseudomonadati</taxon>
        <taxon>Pseudomonadota</taxon>
        <taxon>Gammaproteobacteria</taxon>
        <taxon>Lysobacterales</taxon>
        <taxon>Rhodanobacteraceae</taxon>
        <taxon>Dokdonella</taxon>
    </lineage>
</organism>
<evidence type="ECO:0000313" key="8">
    <source>
        <dbReference type="EMBL" id="SFN18116.1"/>
    </source>
</evidence>
<feature type="signal peptide" evidence="5">
    <location>
        <begin position="1"/>
        <end position="27"/>
    </location>
</feature>
<dbReference type="Gene3D" id="2.40.170.20">
    <property type="entry name" value="TonB-dependent receptor, beta-barrel domain"/>
    <property type="match status" value="1"/>
</dbReference>
<dbReference type="InterPro" id="IPR037066">
    <property type="entry name" value="Plug_dom_sf"/>
</dbReference>
<evidence type="ECO:0000259" key="6">
    <source>
        <dbReference type="Pfam" id="PF00593"/>
    </source>
</evidence>
<name>A0A1I4WYB2_9GAMM</name>
<dbReference type="Pfam" id="PF07715">
    <property type="entry name" value="Plug"/>
    <property type="match status" value="1"/>
</dbReference>
<keyword evidence="3" id="KW-0998">Cell outer membrane</keyword>
<dbReference type="Gene3D" id="2.170.130.10">
    <property type="entry name" value="TonB-dependent receptor, plug domain"/>
    <property type="match status" value="1"/>
</dbReference>
<dbReference type="RefSeq" id="WP_175497945.1">
    <property type="nucleotide sequence ID" value="NZ_FOVF01000006.1"/>
</dbReference>